<accession>A0A1V3ZY02</accession>
<feature type="region of interest" description="Disordered" evidence="4">
    <location>
        <begin position="133"/>
        <end position="152"/>
    </location>
</feature>
<dbReference type="EMBL" id="MVFC01000100">
    <property type="protein sequence ID" value="OON68684.1"/>
    <property type="molecule type" value="Genomic_DNA"/>
</dbReference>
<dbReference type="PANTHER" id="PTHR43775">
    <property type="entry name" value="FATTY ACID SYNTHASE"/>
    <property type="match status" value="1"/>
</dbReference>
<dbReference type="InterPro" id="IPR055123">
    <property type="entry name" value="SpnB-like_Rossmann"/>
</dbReference>
<feature type="non-terminal residue" evidence="6">
    <location>
        <position position="493"/>
    </location>
</feature>
<organism evidence="6 7">
    <name type="scientific">Streptomyces tsukubensis</name>
    <dbReference type="NCBI Taxonomy" id="83656"/>
    <lineage>
        <taxon>Bacteria</taxon>
        <taxon>Bacillati</taxon>
        <taxon>Actinomycetota</taxon>
        <taxon>Actinomycetes</taxon>
        <taxon>Kitasatosporales</taxon>
        <taxon>Streptomycetaceae</taxon>
        <taxon>Streptomyces</taxon>
    </lineage>
</organism>
<dbReference type="InterPro" id="IPR049552">
    <property type="entry name" value="PKS_DH_N"/>
</dbReference>
<dbReference type="Gene3D" id="3.40.50.11460">
    <property type="match status" value="1"/>
</dbReference>
<evidence type="ECO:0000259" key="5">
    <source>
        <dbReference type="PROSITE" id="PS52019"/>
    </source>
</evidence>
<feature type="compositionally biased region" description="Basic and acidic residues" evidence="4">
    <location>
        <begin position="136"/>
        <end position="150"/>
    </location>
</feature>
<evidence type="ECO:0000256" key="4">
    <source>
        <dbReference type="SAM" id="MobiDB-lite"/>
    </source>
</evidence>
<evidence type="ECO:0000256" key="2">
    <source>
        <dbReference type="ARBA" id="ARBA00023268"/>
    </source>
</evidence>
<comment type="caution">
    <text evidence="6">The sequence shown here is derived from an EMBL/GenBank/DDBJ whole genome shotgun (WGS) entry which is preliminary data.</text>
</comment>
<dbReference type="InterPro" id="IPR020807">
    <property type="entry name" value="PKS_DH"/>
</dbReference>
<dbReference type="PROSITE" id="PS52019">
    <property type="entry name" value="PKS_MFAS_DH"/>
    <property type="match status" value="1"/>
</dbReference>
<reference evidence="6 7" key="1">
    <citation type="submission" date="2017-02" db="EMBL/GenBank/DDBJ databases">
        <title>Draft Genome Sequence of Streptomyces tsukubaensis F601, a Producer of the immunosuppressant tacrolimus FK506.</title>
        <authorList>
            <person name="Zong G."/>
            <person name="Zhong C."/>
            <person name="Fu J."/>
            <person name="Qin R."/>
            <person name="Cao G."/>
        </authorList>
    </citation>
    <scope>NUCLEOTIDE SEQUENCE [LARGE SCALE GENOMIC DNA]</scope>
    <source>
        <strain evidence="6 7">F601</strain>
    </source>
</reference>
<feature type="domain" description="PKS/mFAS DH" evidence="5">
    <location>
        <begin position="11"/>
        <end position="300"/>
    </location>
</feature>
<dbReference type="InterPro" id="IPR049551">
    <property type="entry name" value="PKS_DH_C"/>
</dbReference>
<dbReference type="STRING" id="83656.B1H18_34775"/>
<keyword evidence="1" id="KW-0808">Transferase</keyword>
<dbReference type="Proteomes" id="UP000190539">
    <property type="component" value="Unassembled WGS sequence"/>
</dbReference>
<dbReference type="SUPFAM" id="SSF51735">
    <property type="entry name" value="NAD(P)-binding Rossmann-fold domains"/>
    <property type="match status" value="1"/>
</dbReference>
<evidence type="ECO:0000313" key="7">
    <source>
        <dbReference type="Proteomes" id="UP000190539"/>
    </source>
</evidence>
<dbReference type="InterPro" id="IPR050091">
    <property type="entry name" value="PKS_NRPS_Biosynth_Enz"/>
</dbReference>
<gene>
    <name evidence="6" type="ORF">B1H18_34775</name>
</gene>
<dbReference type="InterPro" id="IPR036291">
    <property type="entry name" value="NAD(P)-bd_dom_sf"/>
</dbReference>
<feature type="region of interest" description="C-terminal hotdog fold" evidence="3">
    <location>
        <begin position="161"/>
        <end position="300"/>
    </location>
</feature>
<dbReference type="SMART" id="SM00826">
    <property type="entry name" value="PKS_DH"/>
    <property type="match status" value="1"/>
</dbReference>
<feature type="region of interest" description="N-terminal hotdog fold" evidence="3">
    <location>
        <begin position="11"/>
        <end position="140"/>
    </location>
</feature>
<keyword evidence="2" id="KW-0511">Multifunctional enzyme</keyword>
<sequence>MRSAGFLGAEHPLLTTTVDLAHSDGALFTGRISLDSHAWLADHTVMGNVLLPGTAFLELALHAARATGMKAVGELTLEQPLVLPETGGVFLQLAVSEPDGDGLRTLTIHSRPHRGGTGDSDEVTWQRHAVGTLSGEDSREHAHGGLRGEEGGFAVWPPTGARLLSSSETYAEFGAAGMDYGPVFQGLRSAWRSGDDVFVEVALSDEETEHAARFGVHPALLDSVLHGVGVGKMFGEDEQARLPFSWSGVTLHSTGAPVLRARLSPAGENSVRLSIADSEGRPVLHVERLAMRKLSPDQLVPAEDSVVKRSLFQVSWSALQVTPGAGSSWSYSVIGEGDAPEALWEGATGEHGAATHALLLSKALGAAPYVVTDTTMEPDEALSVAAGTLEHLRGWAASAADRAEEQTLVVVTRYAVSFGDDPEINAPGATVWGLVRSAQSEYPGRVVLVDIDGDEASWAALPDVVLSGESQVAVRHGLAHIPRLTPTTPQPDD</sequence>
<name>A0A1V3ZY02_9ACTN</name>
<dbReference type="InterPro" id="IPR049900">
    <property type="entry name" value="PKS_mFAS_DH"/>
</dbReference>
<dbReference type="GO" id="GO:0004312">
    <property type="term" value="F:fatty acid synthase activity"/>
    <property type="evidence" value="ECO:0007669"/>
    <property type="project" value="TreeGrafter"/>
</dbReference>
<dbReference type="Gene3D" id="3.10.129.110">
    <property type="entry name" value="Polyketide synthase dehydratase"/>
    <property type="match status" value="1"/>
</dbReference>
<evidence type="ECO:0000256" key="3">
    <source>
        <dbReference type="PROSITE-ProRule" id="PRU01363"/>
    </source>
</evidence>
<protein>
    <recommendedName>
        <fullName evidence="5">PKS/mFAS DH domain-containing protein</fullName>
    </recommendedName>
</protein>
<dbReference type="AlphaFoldDB" id="A0A1V3ZY02"/>
<proteinExistence type="predicted"/>
<dbReference type="GO" id="GO:0006633">
    <property type="term" value="P:fatty acid biosynthetic process"/>
    <property type="evidence" value="ECO:0007669"/>
    <property type="project" value="TreeGrafter"/>
</dbReference>
<dbReference type="PANTHER" id="PTHR43775:SF51">
    <property type="entry name" value="INACTIVE PHENOLPHTHIOCEROL SYNTHESIS POLYKETIDE SYNTHASE TYPE I PKS1-RELATED"/>
    <property type="match status" value="1"/>
</dbReference>
<dbReference type="InterPro" id="IPR042104">
    <property type="entry name" value="PKS_dehydratase_sf"/>
</dbReference>
<evidence type="ECO:0000256" key="1">
    <source>
        <dbReference type="ARBA" id="ARBA00022679"/>
    </source>
</evidence>
<evidence type="ECO:0000313" key="6">
    <source>
        <dbReference type="EMBL" id="OON68684.1"/>
    </source>
</evidence>
<dbReference type="Pfam" id="PF21089">
    <property type="entry name" value="PKS_DH_N"/>
    <property type="match status" value="1"/>
</dbReference>
<feature type="active site" description="Proton donor; for dehydratase activity" evidence="3">
    <location>
        <position position="222"/>
    </location>
</feature>
<feature type="active site" description="Proton acceptor; for dehydratase activity" evidence="3">
    <location>
        <position position="43"/>
    </location>
</feature>
<keyword evidence="7" id="KW-1185">Reference proteome</keyword>
<dbReference type="Pfam" id="PF22953">
    <property type="entry name" value="SpnB_Rossmann"/>
    <property type="match status" value="1"/>
</dbReference>
<dbReference type="Pfam" id="PF14765">
    <property type="entry name" value="PS-DH"/>
    <property type="match status" value="1"/>
</dbReference>